<dbReference type="Gene3D" id="3.30.230.30">
    <property type="entry name" value="Impact, N-terminal domain"/>
    <property type="match status" value="1"/>
</dbReference>
<keyword evidence="4" id="KW-0678">Repressor</keyword>
<comment type="caution">
    <text evidence="9">The sequence shown here is derived from an EMBL/GenBank/DDBJ whole genome shotgun (WGS) entry which is preliminary data.</text>
</comment>
<keyword evidence="9" id="KW-0687">Ribonucleoprotein</keyword>
<evidence type="ECO:0000256" key="2">
    <source>
        <dbReference type="ARBA" id="ARBA00007665"/>
    </source>
</evidence>
<evidence type="ECO:0000313" key="9">
    <source>
        <dbReference type="EMBL" id="KAH7361981.1"/>
    </source>
</evidence>
<proteinExistence type="inferred from homology"/>
<evidence type="ECO:0000259" key="8">
    <source>
        <dbReference type="PROSITE" id="PS50908"/>
    </source>
</evidence>
<dbReference type="EMBL" id="JAGPXD010000003">
    <property type="protein sequence ID" value="KAH7361981.1"/>
    <property type="molecule type" value="Genomic_DNA"/>
</dbReference>
<dbReference type="InterPro" id="IPR001498">
    <property type="entry name" value="Impact_N"/>
</dbReference>
<evidence type="ECO:0000256" key="1">
    <source>
        <dbReference type="ARBA" id="ARBA00004496"/>
    </source>
</evidence>
<dbReference type="GO" id="GO:0005737">
    <property type="term" value="C:cytoplasm"/>
    <property type="evidence" value="ECO:0007669"/>
    <property type="project" value="UniProtKB-SubCell"/>
</dbReference>
<keyword evidence="9" id="KW-0689">Ribosomal protein</keyword>
<gene>
    <name evidence="9" type="ORF">B0T11DRAFT_79276</name>
</gene>
<reference evidence="9" key="1">
    <citation type="journal article" date="2021" name="Nat. Commun.">
        <title>Genetic determinants of endophytism in the Arabidopsis root mycobiome.</title>
        <authorList>
            <person name="Mesny F."/>
            <person name="Miyauchi S."/>
            <person name="Thiergart T."/>
            <person name="Pickel B."/>
            <person name="Atanasova L."/>
            <person name="Karlsson M."/>
            <person name="Huettel B."/>
            <person name="Barry K.W."/>
            <person name="Haridas S."/>
            <person name="Chen C."/>
            <person name="Bauer D."/>
            <person name="Andreopoulos W."/>
            <person name="Pangilinan J."/>
            <person name="LaButti K."/>
            <person name="Riley R."/>
            <person name="Lipzen A."/>
            <person name="Clum A."/>
            <person name="Drula E."/>
            <person name="Henrissat B."/>
            <person name="Kohler A."/>
            <person name="Grigoriev I.V."/>
            <person name="Martin F.M."/>
            <person name="Hacquard S."/>
        </authorList>
    </citation>
    <scope>NUCLEOTIDE SEQUENCE</scope>
    <source>
        <strain evidence="9">MPI-CAGE-AT-0016</strain>
    </source>
</reference>
<dbReference type="InterPro" id="IPR023582">
    <property type="entry name" value="Impact"/>
</dbReference>
<comment type="subcellular location">
    <subcellularLocation>
        <location evidence="1">Cytoplasm</location>
    </subcellularLocation>
</comment>
<organism evidence="9 10">
    <name type="scientific">Plectosphaerella cucumerina</name>
    <dbReference type="NCBI Taxonomy" id="40658"/>
    <lineage>
        <taxon>Eukaryota</taxon>
        <taxon>Fungi</taxon>
        <taxon>Dikarya</taxon>
        <taxon>Ascomycota</taxon>
        <taxon>Pezizomycotina</taxon>
        <taxon>Sordariomycetes</taxon>
        <taxon>Hypocreomycetidae</taxon>
        <taxon>Glomerellales</taxon>
        <taxon>Plectosphaerellaceae</taxon>
        <taxon>Plectosphaerella</taxon>
    </lineage>
</organism>
<dbReference type="SUPFAM" id="SSF54495">
    <property type="entry name" value="UBC-like"/>
    <property type="match status" value="1"/>
</dbReference>
<evidence type="ECO:0000256" key="5">
    <source>
        <dbReference type="ARBA" id="ARBA00022845"/>
    </source>
</evidence>
<dbReference type="SUPFAM" id="SSF54211">
    <property type="entry name" value="Ribosomal protein S5 domain 2-like"/>
    <property type="match status" value="1"/>
</dbReference>
<dbReference type="GO" id="GO:0005840">
    <property type="term" value="C:ribosome"/>
    <property type="evidence" value="ECO:0007669"/>
    <property type="project" value="UniProtKB-KW"/>
</dbReference>
<dbReference type="InterPro" id="IPR016135">
    <property type="entry name" value="UBQ-conjugating_enzyme/RWD"/>
</dbReference>
<feature type="domain" description="RWD" evidence="8">
    <location>
        <begin position="9"/>
        <end position="118"/>
    </location>
</feature>
<dbReference type="InterPro" id="IPR006575">
    <property type="entry name" value="RWD_dom"/>
</dbReference>
<keyword evidence="10" id="KW-1185">Reference proteome</keyword>
<evidence type="ECO:0000256" key="6">
    <source>
        <dbReference type="ARBA" id="ARBA00023016"/>
    </source>
</evidence>
<name>A0A8K0TIB5_9PEZI</name>
<dbReference type="Pfam" id="PF05773">
    <property type="entry name" value="RWD"/>
    <property type="match status" value="1"/>
</dbReference>
<comment type="similarity">
    <text evidence="2">Belongs to the IMPACT family.</text>
</comment>
<feature type="region of interest" description="Disordered" evidence="7">
    <location>
        <begin position="118"/>
        <end position="147"/>
    </location>
</feature>
<dbReference type="Proteomes" id="UP000813385">
    <property type="component" value="Unassembled WGS sequence"/>
</dbReference>
<evidence type="ECO:0000256" key="3">
    <source>
        <dbReference type="ARBA" id="ARBA00022490"/>
    </source>
</evidence>
<keyword evidence="5" id="KW-0810">Translation regulation</keyword>
<dbReference type="OrthoDB" id="69641at2759"/>
<evidence type="ECO:0000313" key="10">
    <source>
        <dbReference type="Proteomes" id="UP000813385"/>
    </source>
</evidence>
<evidence type="ECO:0000256" key="7">
    <source>
        <dbReference type="SAM" id="MobiDB-lite"/>
    </source>
</evidence>
<dbReference type="AlphaFoldDB" id="A0A8K0TIB5"/>
<sequence length="278" mass="29744">MAPSEELSEEIEVLNSIYGDTTLLPSQDPDIYILLLPSTTDTQDPSTLSSVRLTFPPTYPSTSPPSVLALHSAGSHTKPGAAAQTLTLFRTAITSTFVPGTVCLFDAIEDFRTRLEAIPSEAPPTPPPAEERSPSPVDDTPPPPWVLSDPYTEMKSTFLARAALVRSPAQASGYVSHLLATDKRARAATHNITAWRIRGAGGASYQDCDDDGETAAGGRMLKLLQLMDVWDVMVVVTRWYGGQKLGPRRFAVINTVAREAVVRLVGEGAAGGKKKGGK</sequence>
<dbReference type="InterPro" id="IPR020569">
    <property type="entry name" value="UPF0029_Impact_CS"/>
</dbReference>
<dbReference type="Pfam" id="PF01205">
    <property type="entry name" value="Impact_N"/>
    <property type="match status" value="1"/>
</dbReference>
<accession>A0A8K0TIB5</accession>
<dbReference type="GO" id="GO:0006446">
    <property type="term" value="P:regulation of translational initiation"/>
    <property type="evidence" value="ECO:0007669"/>
    <property type="project" value="TreeGrafter"/>
</dbReference>
<evidence type="ECO:0000256" key="4">
    <source>
        <dbReference type="ARBA" id="ARBA00022491"/>
    </source>
</evidence>
<dbReference type="GO" id="GO:0140469">
    <property type="term" value="P:GCN2-mediated signaling"/>
    <property type="evidence" value="ECO:0007669"/>
    <property type="project" value="TreeGrafter"/>
</dbReference>
<dbReference type="PROSITE" id="PS50908">
    <property type="entry name" value="RWD"/>
    <property type="match status" value="1"/>
</dbReference>
<dbReference type="InterPro" id="IPR020568">
    <property type="entry name" value="Ribosomal_Su5_D2-typ_SF"/>
</dbReference>
<keyword evidence="3" id="KW-0963">Cytoplasm</keyword>
<dbReference type="PANTHER" id="PTHR16301">
    <property type="entry name" value="IMPACT-RELATED"/>
    <property type="match status" value="1"/>
</dbReference>
<dbReference type="PANTHER" id="PTHR16301:SF25">
    <property type="entry name" value="PROTEIN IMPACT"/>
    <property type="match status" value="1"/>
</dbReference>
<protein>
    <submittedName>
        <fullName evidence="9">Ribosomal protein S5 domain 2-type protein</fullName>
    </submittedName>
</protein>
<dbReference type="InterPro" id="IPR036956">
    <property type="entry name" value="Impact_N_sf"/>
</dbReference>
<dbReference type="Gene3D" id="3.10.110.10">
    <property type="entry name" value="Ubiquitin Conjugating Enzyme"/>
    <property type="match status" value="1"/>
</dbReference>
<keyword evidence="6" id="KW-0346">Stress response</keyword>
<dbReference type="PROSITE" id="PS00910">
    <property type="entry name" value="UPF0029"/>
    <property type="match status" value="1"/>
</dbReference>